<feature type="transmembrane region" description="Helical" evidence="1">
    <location>
        <begin position="92"/>
        <end position="115"/>
    </location>
</feature>
<reference evidence="2 3" key="1">
    <citation type="journal article" date="2018" name="Mol. Biol. Evol.">
        <title>Broad Genomic Sampling Reveals a Smut Pathogenic Ancestry of the Fungal Clade Ustilaginomycotina.</title>
        <authorList>
            <person name="Kijpornyongpan T."/>
            <person name="Mondo S.J."/>
            <person name="Barry K."/>
            <person name="Sandor L."/>
            <person name="Lee J."/>
            <person name="Lipzen A."/>
            <person name="Pangilinan J."/>
            <person name="LaButti K."/>
            <person name="Hainaut M."/>
            <person name="Henrissat B."/>
            <person name="Grigoriev I.V."/>
            <person name="Spatafora J.W."/>
            <person name="Aime M.C."/>
        </authorList>
    </citation>
    <scope>NUCLEOTIDE SEQUENCE [LARGE SCALE GENOMIC DNA]</scope>
    <source>
        <strain evidence="2 3">MCA 3645</strain>
    </source>
</reference>
<keyword evidence="1" id="KW-1133">Transmembrane helix</keyword>
<dbReference type="InParanoid" id="A0A317XHZ4"/>
<dbReference type="Proteomes" id="UP000246740">
    <property type="component" value="Unassembled WGS sequence"/>
</dbReference>
<accession>A0A317XHZ4</accession>
<gene>
    <name evidence="2" type="ORF">BCV70DRAFT_66658</name>
</gene>
<evidence type="ECO:0000313" key="2">
    <source>
        <dbReference type="EMBL" id="PWY97442.1"/>
    </source>
</evidence>
<dbReference type="AlphaFoldDB" id="A0A317XHZ4"/>
<protein>
    <submittedName>
        <fullName evidence="2">Uncharacterized protein</fullName>
    </submittedName>
</protein>
<evidence type="ECO:0000256" key="1">
    <source>
        <dbReference type="SAM" id="Phobius"/>
    </source>
</evidence>
<name>A0A317XHZ4_9BASI</name>
<dbReference type="PROSITE" id="PS51257">
    <property type="entry name" value="PROKAR_LIPOPROTEIN"/>
    <property type="match status" value="1"/>
</dbReference>
<dbReference type="EMBL" id="KZ819208">
    <property type="protein sequence ID" value="PWY97442.1"/>
    <property type="molecule type" value="Genomic_DNA"/>
</dbReference>
<sequence>MRTVYARPEPKYQQSTSLSGGCKRMNSFFAHVFSSSVSKKASFLSEHEVRNGRADRVETCSSDVELRSAAMRACGPCGGRAWASLLADRRSLIVLLAASSSLWLAVVNLLVQSWLHGQLTSAPRLECTEYEDLRVAA</sequence>
<keyword evidence="3" id="KW-1185">Reference proteome</keyword>
<organism evidence="2 3">
    <name type="scientific">Testicularia cyperi</name>
    <dbReference type="NCBI Taxonomy" id="1882483"/>
    <lineage>
        <taxon>Eukaryota</taxon>
        <taxon>Fungi</taxon>
        <taxon>Dikarya</taxon>
        <taxon>Basidiomycota</taxon>
        <taxon>Ustilaginomycotina</taxon>
        <taxon>Ustilaginomycetes</taxon>
        <taxon>Ustilaginales</taxon>
        <taxon>Anthracoideaceae</taxon>
        <taxon>Testicularia</taxon>
    </lineage>
</organism>
<keyword evidence="1" id="KW-0472">Membrane</keyword>
<evidence type="ECO:0000313" key="3">
    <source>
        <dbReference type="Proteomes" id="UP000246740"/>
    </source>
</evidence>
<keyword evidence="1" id="KW-0812">Transmembrane</keyword>
<proteinExistence type="predicted"/>